<dbReference type="EMBL" id="BKCJ011876808">
    <property type="protein sequence ID" value="GFD60370.1"/>
    <property type="molecule type" value="Genomic_DNA"/>
</dbReference>
<accession>A0A699XQ28</accession>
<sequence length="79" mass="7716">MLASLSIKAARRRLGAVLSVDGILEPFDTAAVDRHHVDAAGRHAGAALQIDLGGAHHAADLGGADAGRGADLGAGGALA</sequence>
<comment type="caution">
    <text evidence="1">The sequence shown here is derived from an EMBL/GenBank/DDBJ whole genome shotgun (WGS) entry which is preliminary data.</text>
</comment>
<name>A0A699XQ28_TANCI</name>
<dbReference type="AlphaFoldDB" id="A0A699XQ28"/>
<reference evidence="1" key="1">
    <citation type="journal article" date="2019" name="Sci. Rep.">
        <title>Draft genome of Tanacetum cinerariifolium, the natural source of mosquito coil.</title>
        <authorList>
            <person name="Yamashiro T."/>
            <person name="Shiraishi A."/>
            <person name="Satake H."/>
            <person name="Nakayama K."/>
        </authorList>
    </citation>
    <scope>NUCLEOTIDE SEQUENCE</scope>
</reference>
<gene>
    <name evidence="1" type="ORF">Tci_932339</name>
</gene>
<organism evidence="1">
    <name type="scientific">Tanacetum cinerariifolium</name>
    <name type="common">Dalmatian daisy</name>
    <name type="synonym">Chrysanthemum cinerariifolium</name>
    <dbReference type="NCBI Taxonomy" id="118510"/>
    <lineage>
        <taxon>Eukaryota</taxon>
        <taxon>Viridiplantae</taxon>
        <taxon>Streptophyta</taxon>
        <taxon>Embryophyta</taxon>
        <taxon>Tracheophyta</taxon>
        <taxon>Spermatophyta</taxon>
        <taxon>Magnoliopsida</taxon>
        <taxon>eudicotyledons</taxon>
        <taxon>Gunneridae</taxon>
        <taxon>Pentapetalae</taxon>
        <taxon>asterids</taxon>
        <taxon>campanulids</taxon>
        <taxon>Asterales</taxon>
        <taxon>Asteraceae</taxon>
        <taxon>Asteroideae</taxon>
        <taxon>Anthemideae</taxon>
        <taxon>Anthemidinae</taxon>
        <taxon>Tanacetum</taxon>
    </lineage>
</organism>
<evidence type="ECO:0000313" key="1">
    <source>
        <dbReference type="EMBL" id="GFD60370.1"/>
    </source>
</evidence>
<feature type="non-terminal residue" evidence="1">
    <location>
        <position position="79"/>
    </location>
</feature>
<protein>
    <submittedName>
        <fullName evidence="1">Uncharacterized protein</fullName>
    </submittedName>
</protein>
<proteinExistence type="predicted"/>